<protein>
    <submittedName>
        <fullName evidence="3">Response regulator</fullName>
    </submittedName>
</protein>
<feature type="domain" description="Response regulatory" evidence="2">
    <location>
        <begin position="9"/>
        <end position="134"/>
    </location>
</feature>
<dbReference type="EMBL" id="CP051167">
    <property type="protein sequence ID" value="QIZ69205.1"/>
    <property type="molecule type" value="Genomic_DNA"/>
</dbReference>
<dbReference type="SUPFAM" id="SSF52172">
    <property type="entry name" value="CheY-like"/>
    <property type="match status" value="1"/>
</dbReference>
<dbReference type="KEGG" id="oxy:HCG48_00220"/>
<dbReference type="RefSeq" id="WP_168567363.1">
    <property type="nucleotide sequence ID" value="NZ_CP051167.1"/>
</dbReference>
<dbReference type="SMART" id="SM00448">
    <property type="entry name" value="REC"/>
    <property type="match status" value="1"/>
</dbReference>
<dbReference type="GO" id="GO:0000160">
    <property type="term" value="P:phosphorelay signal transduction system"/>
    <property type="evidence" value="ECO:0007669"/>
    <property type="project" value="InterPro"/>
</dbReference>
<keyword evidence="1" id="KW-0597">Phosphoprotein</keyword>
<dbReference type="Pfam" id="PF00072">
    <property type="entry name" value="Response_reg"/>
    <property type="match status" value="1"/>
</dbReference>
<dbReference type="Gene3D" id="3.40.50.2300">
    <property type="match status" value="1"/>
</dbReference>
<feature type="modified residue" description="4-aspartylphosphate" evidence="1">
    <location>
        <position position="67"/>
    </location>
</feature>
<dbReference type="PROSITE" id="PS50110">
    <property type="entry name" value="RESPONSE_REGULATORY"/>
    <property type="match status" value="1"/>
</dbReference>
<gene>
    <name evidence="3" type="ORF">HCG48_00220</name>
</gene>
<evidence type="ECO:0000313" key="3">
    <source>
        <dbReference type="EMBL" id="QIZ69205.1"/>
    </source>
</evidence>
<proteinExistence type="predicted"/>
<dbReference type="InterPro" id="IPR001789">
    <property type="entry name" value="Sig_transdc_resp-reg_receiver"/>
</dbReference>
<reference evidence="3 4" key="1">
    <citation type="submission" date="2020-04" db="EMBL/GenBank/DDBJ databases">
        <authorList>
            <person name="Basu S."/>
            <person name="Maruthanayagam V."/>
            <person name="Chakraborty S."/>
            <person name="Pramanik A."/>
            <person name="Mukherjee J."/>
            <person name="Brink B."/>
        </authorList>
    </citation>
    <scope>NUCLEOTIDE SEQUENCE [LARGE SCALE GENOMIC DNA]</scope>
    <source>
        <strain evidence="3 4">AP17</strain>
    </source>
</reference>
<evidence type="ECO:0000256" key="1">
    <source>
        <dbReference type="PROSITE-ProRule" id="PRU00169"/>
    </source>
</evidence>
<organism evidence="3 4">
    <name type="scientific">Oxynema aestuarii AP17</name>
    <dbReference type="NCBI Taxonomy" id="2064643"/>
    <lineage>
        <taxon>Bacteria</taxon>
        <taxon>Bacillati</taxon>
        <taxon>Cyanobacteriota</taxon>
        <taxon>Cyanophyceae</taxon>
        <taxon>Oscillatoriophycideae</taxon>
        <taxon>Oscillatoriales</taxon>
        <taxon>Oscillatoriaceae</taxon>
        <taxon>Oxynema</taxon>
        <taxon>Oxynema aestuarii</taxon>
    </lineage>
</organism>
<dbReference type="PANTHER" id="PTHR44520:SF2">
    <property type="entry name" value="RESPONSE REGULATOR RCP1"/>
    <property type="match status" value="1"/>
</dbReference>
<sequence length="146" mass="16709">MTPIDVTKNILLVEDQLSHQDLILEALEESHFQPQVHIVKNGEEALDFLYCKNNHVRSPRPDLILLDLNLPKMDGRELLSIVKQDSQLQLIPIVVFTTSTAEVDVIKSYSLHANCYITKPSDLDKFFNCVRAIVEFWLMIVTPPPQ</sequence>
<name>A0A6H1TRY4_9CYAN</name>
<dbReference type="InterPro" id="IPR011006">
    <property type="entry name" value="CheY-like_superfamily"/>
</dbReference>
<dbReference type="InterPro" id="IPR052893">
    <property type="entry name" value="TCS_response_regulator"/>
</dbReference>
<dbReference type="CDD" id="cd17557">
    <property type="entry name" value="REC_Rcp-like"/>
    <property type="match status" value="1"/>
</dbReference>
<evidence type="ECO:0000259" key="2">
    <source>
        <dbReference type="PROSITE" id="PS50110"/>
    </source>
</evidence>
<accession>A0A6H1TRY4</accession>
<evidence type="ECO:0000313" key="4">
    <source>
        <dbReference type="Proteomes" id="UP000500857"/>
    </source>
</evidence>
<keyword evidence="4" id="KW-1185">Reference proteome</keyword>
<dbReference type="AlphaFoldDB" id="A0A6H1TRY4"/>
<dbReference type="PANTHER" id="PTHR44520">
    <property type="entry name" value="RESPONSE REGULATOR RCP1-RELATED"/>
    <property type="match status" value="1"/>
</dbReference>
<dbReference type="Proteomes" id="UP000500857">
    <property type="component" value="Chromosome"/>
</dbReference>